<sequence>MNTLDTIITTHRPALLAYTTRLLNGDTHHAEDVLQETWLRAWRNLDKLTDTRGSVRGWLMRVAHNIAIDHHRARTARPTEVTMPDNDPTSTPAHTDDILDRMVVETALDTLPHTHRQTLIEIYWADRTTTATATVLQIPVGTVKSRVHNALRTLRDTAPALTAA</sequence>
<dbReference type="OrthoDB" id="9811152at2"/>
<keyword evidence="5" id="KW-0804">Transcription</keyword>
<evidence type="ECO:0000313" key="8">
    <source>
        <dbReference type="EMBL" id="OLR93614.1"/>
    </source>
</evidence>
<dbReference type="STRING" id="1193682.BJP25_15155"/>
<reference evidence="8 9" key="1">
    <citation type="submission" date="2016-10" db="EMBL/GenBank/DDBJ databases">
        <title>The Draft Genome Sequence of Actinokineospora bangkokensis 44EHWT reveals the biosynthetic pathway of antifungal compounds Thailandins with unusual extender unit butylmalonyl-CoA.</title>
        <authorList>
            <person name="Greule A."/>
            <person name="Intra B."/>
            <person name="Flemming S."/>
            <person name="Rommel M.G."/>
            <person name="Panbangred W."/>
            <person name="Bechthold A."/>
        </authorList>
    </citation>
    <scope>NUCLEOTIDE SEQUENCE [LARGE SCALE GENOMIC DNA]</scope>
    <source>
        <strain evidence="8 9">44EHW</strain>
    </source>
</reference>
<proteinExistence type="inferred from homology"/>
<dbReference type="PANTHER" id="PTHR43133:SF52">
    <property type="entry name" value="ECF RNA POLYMERASE SIGMA FACTOR SIGL"/>
    <property type="match status" value="1"/>
</dbReference>
<dbReference type="PANTHER" id="PTHR43133">
    <property type="entry name" value="RNA POLYMERASE ECF-TYPE SIGMA FACTO"/>
    <property type="match status" value="1"/>
</dbReference>
<keyword evidence="2" id="KW-0805">Transcription regulation</keyword>
<dbReference type="NCBIfam" id="TIGR02937">
    <property type="entry name" value="sigma70-ECF"/>
    <property type="match status" value="1"/>
</dbReference>
<dbReference type="InterPro" id="IPR036388">
    <property type="entry name" value="WH-like_DNA-bd_sf"/>
</dbReference>
<comment type="similarity">
    <text evidence="1">Belongs to the sigma-70 factor family. ECF subfamily.</text>
</comment>
<dbReference type="InterPro" id="IPR013325">
    <property type="entry name" value="RNA_pol_sigma_r2"/>
</dbReference>
<dbReference type="InterPro" id="IPR039425">
    <property type="entry name" value="RNA_pol_sigma-70-like"/>
</dbReference>
<evidence type="ECO:0000256" key="1">
    <source>
        <dbReference type="ARBA" id="ARBA00010641"/>
    </source>
</evidence>
<name>A0A1Q9LNQ0_9PSEU</name>
<dbReference type="Proteomes" id="UP000186040">
    <property type="component" value="Unassembled WGS sequence"/>
</dbReference>
<keyword evidence="9" id="KW-1185">Reference proteome</keyword>
<feature type="domain" description="RNA polymerase sigma-70 region 2" evidence="6">
    <location>
        <begin position="8"/>
        <end position="75"/>
    </location>
</feature>
<dbReference type="InterPro" id="IPR013324">
    <property type="entry name" value="RNA_pol_sigma_r3/r4-like"/>
</dbReference>
<evidence type="ECO:0000313" key="9">
    <source>
        <dbReference type="Proteomes" id="UP000186040"/>
    </source>
</evidence>
<dbReference type="InterPro" id="IPR014284">
    <property type="entry name" value="RNA_pol_sigma-70_dom"/>
</dbReference>
<accession>A0A1Q9LNQ0</accession>
<organism evidence="8 9">
    <name type="scientific">Actinokineospora bangkokensis</name>
    <dbReference type="NCBI Taxonomy" id="1193682"/>
    <lineage>
        <taxon>Bacteria</taxon>
        <taxon>Bacillati</taxon>
        <taxon>Actinomycetota</taxon>
        <taxon>Actinomycetes</taxon>
        <taxon>Pseudonocardiales</taxon>
        <taxon>Pseudonocardiaceae</taxon>
        <taxon>Actinokineospora</taxon>
    </lineage>
</organism>
<dbReference type="InterPro" id="IPR007630">
    <property type="entry name" value="RNA_pol_sigma70_r4"/>
</dbReference>
<gene>
    <name evidence="8" type="ORF">BJP25_15155</name>
</gene>
<evidence type="ECO:0000256" key="3">
    <source>
        <dbReference type="ARBA" id="ARBA00023082"/>
    </source>
</evidence>
<keyword evidence="3" id="KW-0731">Sigma factor</keyword>
<dbReference type="InterPro" id="IPR007627">
    <property type="entry name" value="RNA_pol_sigma70_r2"/>
</dbReference>
<evidence type="ECO:0000256" key="4">
    <source>
        <dbReference type="ARBA" id="ARBA00023125"/>
    </source>
</evidence>
<evidence type="ECO:0000259" key="6">
    <source>
        <dbReference type="Pfam" id="PF04542"/>
    </source>
</evidence>
<dbReference type="Gene3D" id="1.10.1740.10">
    <property type="match status" value="1"/>
</dbReference>
<dbReference type="AlphaFoldDB" id="A0A1Q9LNQ0"/>
<dbReference type="GO" id="GO:0003677">
    <property type="term" value="F:DNA binding"/>
    <property type="evidence" value="ECO:0007669"/>
    <property type="project" value="UniProtKB-KW"/>
</dbReference>
<dbReference type="Pfam" id="PF04542">
    <property type="entry name" value="Sigma70_r2"/>
    <property type="match status" value="1"/>
</dbReference>
<dbReference type="RefSeq" id="WP_075974509.1">
    <property type="nucleotide sequence ID" value="NZ_MKQR01000009.1"/>
</dbReference>
<evidence type="ECO:0000256" key="5">
    <source>
        <dbReference type="ARBA" id="ARBA00023163"/>
    </source>
</evidence>
<dbReference type="SUPFAM" id="SSF88946">
    <property type="entry name" value="Sigma2 domain of RNA polymerase sigma factors"/>
    <property type="match status" value="1"/>
</dbReference>
<dbReference type="GO" id="GO:0006352">
    <property type="term" value="P:DNA-templated transcription initiation"/>
    <property type="evidence" value="ECO:0007669"/>
    <property type="project" value="InterPro"/>
</dbReference>
<dbReference type="Gene3D" id="1.10.10.10">
    <property type="entry name" value="Winged helix-like DNA-binding domain superfamily/Winged helix DNA-binding domain"/>
    <property type="match status" value="1"/>
</dbReference>
<evidence type="ECO:0000259" key="7">
    <source>
        <dbReference type="Pfam" id="PF04545"/>
    </source>
</evidence>
<protein>
    <recommendedName>
        <fullName evidence="10">RNA polymerase</fullName>
    </recommendedName>
</protein>
<feature type="domain" description="RNA polymerase sigma-70 region 4" evidence="7">
    <location>
        <begin position="107"/>
        <end position="155"/>
    </location>
</feature>
<dbReference type="GO" id="GO:0016987">
    <property type="term" value="F:sigma factor activity"/>
    <property type="evidence" value="ECO:0007669"/>
    <property type="project" value="UniProtKB-KW"/>
</dbReference>
<evidence type="ECO:0000256" key="2">
    <source>
        <dbReference type="ARBA" id="ARBA00023015"/>
    </source>
</evidence>
<keyword evidence="4" id="KW-0238">DNA-binding</keyword>
<dbReference type="EMBL" id="MKQR01000009">
    <property type="protein sequence ID" value="OLR93614.1"/>
    <property type="molecule type" value="Genomic_DNA"/>
</dbReference>
<evidence type="ECO:0008006" key="10">
    <source>
        <dbReference type="Google" id="ProtNLM"/>
    </source>
</evidence>
<dbReference type="SUPFAM" id="SSF88659">
    <property type="entry name" value="Sigma3 and sigma4 domains of RNA polymerase sigma factors"/>
    <property type="match status" value="1"/>
</dbReference>
<dbReference type="Pfam" id="PF04545">
    <property type="entry name" value="Sigma70_r4"/>
    <property type="match status" value="1"/>
</dbReference>
<comment type="caution">
    <text evidence="8">The sequence shown here is derived from an EMBL/GenBank/DDBJ whole genome shotgun (WGS) entry which is preliminary data.</text>
</comment>